<dbReference type="EMBL" id="JANPWB010000012">
    <property type="protein sequence ID" value="KAJ1113477.1"/>
    <property type="molecule type" value="Genomic_DNA"/>
</dbReference>
<keyword evidence="2" id="KW-1185">Reference proteome</keyword>
<feature type="non-terminal residue" evidence="1">
    <location>
        <position position="66"/>
    </location>
</feature>
<gene>
    <name evidence="1" type="ORF">NDU88_001721</name>
</gene>
<comment type="caution">
    <text evidence="1">The sequence shown here is derived from an EMBL/GenBank/DDBJ whole genome shotgun (WGS) entry which is preliminary data.</text>
</comment>
<feature type="non-terminal residue" evidence="1">
    <location>
        <position position="1"/>
    </location>
</feature>
<protein>
    <submittedName>
        <fullName evidence="1">Uncharacterized protein</fullName>
    </submittedName>
</protein>
<reference evidence="1" key="1">
    <citation type="journal article" date="2022" name="bioRxiv">
        <title>Sequencing and chromosome-scale assembly of the giantPleurodeles waltlgenome.</title>
        <authorList>
            <person name="Brown T."/>
            <person name="Elewa A."/>
            <person name="Iarovenko S."/>
            <person name="Subramanian E."/>
            <person name="Araus A.J."/>
            <person name="Petzold A."/>
            <person name="Susuki M."/>
            <person name="Suzuki K.-i.T."/>
            <person name="Hayashi T."/>
            <person name="Toyoda A."/>
            <person name="Oliveira C."/>
            <person name="Osipova E."/>
            <person name="Leigh N.D."/>
            <person name="Simon A."/>
            <person name="Yun M.H."/>
        </authorList>
    </citation>
    <scope>NUCLEOTIDE SEQUENCE</scope>
    <source>
        <strain evidence="1">20211129_DDA</strain>
        <tissue evidence="1">Liver</tissue>
    </source>
</reference>
<dbReference type="Proteomes" id="UP001066276">
    <property type="component" value="Chromosome 8"/>
</dbReference>
<organism evidence="1 2">
    <name type="scientific">Pleurodeles waltl</name>
    <name type="common">Iberian ribbed newt</name>
    <dbReference type="NCBI Taxonomy" id="8319"/>
    <lineage>
        <taxon>Eukaryota</taxon>
        <taxon>Metazoa</taxon>
        <taxon>Chordata</taxon>
        <taxon>Craniata</taxon>
        <taxon>Vertebrata</taxon>
        <taxon>Euteleostomi</taxon>
        <taxon>Amphibia</taxon>
        <taxon>Batrachia</taxon>
        <taxon>Caudata</taxon>
        <taxon>Salamandroidea</taxon>
        <taxon>Salamandridae</taxon>
        <taxon>Pleurodelinae</taxon>
        <taxon>Pleurodeles</taxon>
    </lineage>
</organism>
<dbReference type="AlphaFoldDB" id="A0AAV7NFZ1"/>
<proteinExistence type="predicted"/>
<accession>A0AAV7NFZ1</accession>
<evidence type="ECO:0000313" key="1">
    <source>
        <dbReference type="EMBL" id="KAJ1113477.1"/>
    </source>
</evidence>
<name>A0AAV7NFZ1_PLEWA</name>
<sequence length="66" mass="7097">LHSCYKTSIRPILLQKRHLASQSQVVQHTAGPDDLTHLLQSTRGLYTGGCTISSPAPVDVPCGGER</sequence>
<evidence type="ECO:0000313" key="2">
    <source>
        <dbReference type="Proteomes" id="UP001066276"/>
    </source>
</evidence>